<evidence type="ECO:0000256" key="1">
    <source>
        <dbReference type="SAM" id="Phobius"/>
    </source>
</evidence>
<dbReference type="EMBL" id="WHWB01034049">
    <property type="protein sequence ID" value="KAJ7414519.1"/>
    <property type="molecule type" value="Genomic_DNA"/>
</dbReference>
<proteinExistence type="predicted"/>
<evidence type="ECO:0000313" key="2">
    <source>
        <dbReference type="EMBL" id="KAJ7414519.1"/>
    </source>
</evidence>
<name>A0ABQ9D9P4_9PASS</name>
<dbReference type="Proteomes" id="UP001145742">
    <property type="component" value="Unassembled WGS sequence"/>
</dbReference>
<keyword evidence="1" id="KW-0472">Membrane</keyword>
<gene>
    <name evidence="2" type="ORF">WISP_83563</name>
</gene>
<protein>
    <submittedName>
        <fullName evidence="2">Uncharacterized protein</fullName>
    </submittedName>
</protein>
<feature type="transmembrane region" description="Helical" evidence="1">
    <location>
        <begin position="12"/>
        <end position="32"/>
    </location>
</feature>
<evidence type="ECO:0000313" key="3">
    <source>
        <dbReference type="Proteomes" id="UP001145742"/>
    </source>
</evidence>
<organism evidence="2 3">
    <name type="scientific">Willisornis vidua</name>
    <name type="common">Xingu scale-backed antbird</name>
    <dbReference type="NCBI Taxonomy" id="1566151"/>
    <lineage>
        <taxon>Eukaryota</taxon>
        <taxon>Metazoa</taxon>
        <taxon>Chordata</taxon>
        <taxon>Craniata</taxon>
        <taxon>Vertebrata</taxon>
        <taxon>Euteleostomi</taxon>
        <taxon>Archelosauria</taxon>
        <taxon>Archosauria</taxon>
        <taxon>Dinosauria</taxon>
        <taxon>Saurischia</taxon>
        <taxon>Theropoda</taxon>
        <taxon>Coelurosauria</taxon>
        <taxon>Aves</taxon>
        <taxon>Neognathae</taxon>
        <taxon>Neoaves</taxon>
        <taxon>Telluraves</taxon>
        <taxon>Australaves</taxon>
        <taxon>Passeriformes</taxon>
        <taxon>Thamnophilidae</taxon>
        <taxon>Willisornis</taxon>
    </lineage>
</organism>
<keyword evidence="1" id="KW-1133">Transmembrane helix</keyword>
<feature type="transmembrane region" description="Helical" evidence="1">
    <location>
        <begin position="60"/>
        <end position="79"/>
    </location>
</feature>
<keyword evidence="1" id="KW-0812">Transmembrane</keyword>
<comment type="caution">
    <text evidence="2">The sequence shown here is derived from an EMBL/GenBank/DDBJ whole genome shotgun (WGS) entry which is preliminary data.</text>
</comment>
<reference evidence="2" key="1">
    <citation type="submission" date="2019-10" db="EMBL/GenBank/DDBJ databases">
        <authorList>
            <person name="Soares A.E.R."/>
            <person name="Aleixo A."/>
            <person name="Schneider P."/>
            <person name="Miyaki C.Y."/>
            <person name="Schneider M.P."/>
            <person name="Mello C."/>
            <person name="Vasconcelos A.T.R."/>
        </authorList>
    </citation>
    <scope>NUCLEOTIDE SEQUENCE</scope>
    <source>
        <tissue evidence="2">Muscle</tissue>
    </source>
</reference>
<accession>A0ABQ9D9P4</accession>
<sequence length="87" mass="9882">MRNASDEGVFKVMMLTVMREKFLSYSLVYLHFPLTGPLDEGTDYTLGMTFYAMEYPFDQFGSAVLALLSTSFSCFFSLAEHEKLKAP</sequence>
<keyword evidence="3" id="KW-1185">Reference proteome</keyword>